<accession>A0A819YAV8</accession>
<evidence type="ECO:0000313" key="2">
    <source>
        <dbReference type="Proteomes" id="UP000663823"/>
    </source>
</evidence>
<name>A0A819YAV8_9BILA</name>
<dbReference type="AlphaFoldDB" id="A0A819YAV8"/>
<comment type="caution">
    <text evidence="1">The sequence shown here is derived from an EMBL/GenBank/DDBJ whole genome shotgun (WGS) entry which is preliminary data.</text>
</comment>
<feature type="non-terminal residue" evidence="1">
    <location>
        <position position="1"/>
    </location>
</feature>
<gene>
    <name evidence="1" type="ORF">OTI717_LOCUS36368</name>
</gene>
<organism evidence="1 2">
    <name type="scientific">Rotaria sordida</name>
    <dbReference type="NCBI Taxonomy" id="392033"/>
    <lineage>
        <taxon>Eukaryota</taxon>
        <taxon>Metazoa</taxon>
        <taxon>Spiralia</taxon>
        <taxon>Gnathifera</taxon>
        <taxon>Rotifera</taxon>
        <taxon>Eurotatoria</taxon>
        <taxon>Bdelloidea</taxon>
        <taxon>Philodinida</taxon>
        <taxon>Philodinidae</taxon>
        <taxon>Rotaria</taxon>
    </lineage>
</organism>
<dbReference type="Proteomes" id="UP000663823">
    <property type="component" value="Unassembled WGS sequence"/>
</dbReference>
<dbReference type="EMBL" id="CAJOAX010015335">
    <property type="protein sequence ID" value="CAF4153906.1"/>
    <property type="molecule type" value="Genomic_DNA"/>
</dbReference>
<protein>
    <submittedName>
        <fullName evidence="1">Uncharacterized protein</fullName>
    </submittedName>
</protein>
<proteinExistence type="predicted"/>
<sequence length="43" mass="4900">SRKHLSRYIVGILITNANKSSINVFHALYVIIRHDKCDTDLSS</sequence>
<evidence type="ECO:0000313" key="1">
    <source>
        <dbReference type="EMBL" id="CAF4153906.1"/>
    </source>
</evidence>
<reference evidence="1" key="1">
    <citation type="submission" date="2021-02" db="EMBL/GenBank/DDBJ databases">
        <authorList>
            <person name="Nowell W R."/>
        </authorList>
    </citation>
    <scope>NUCLEOTIDE SEQUENCE</scope>
</reference>